<dbReference type="OrthoDB" id="4020134at2"/>
<reference evidence="3 4" key="1">
    <citation type="submission" date="2019-05" db="EMBL/GenBank/DDBJ databases">
        <title>Arcobacter sp. nov., isolated from sea sediment.</title>
        <authorList>
            <person name="Kim W."/>
        </authorList>
    </citation>
    <scope>NUCLEOTIDE SEQUENCE [LARGE SCALE GENOMIC DNA]</scope>
    <source>
        <strain evidence="3 4">CAU 1517</strain>
    </source>
</reference>
<dbReference type="Gene3D" id="1.10.443.10">
    <property type="entry name" value="Intergrase catalytic core"/>
    <property type="match status" value="1"/>
</dbReference>
<evidence type="ECO:0000313" key="4">
    <source>
        <dbReference type="Proteomes" id="UP000308901"/>
    </source>
</evidence>
<feature type="domain" description="Tyr recombinase" evidence="2">
    <location>
        <begin position="181"/>
        <end position="406"/>
    </location>
</feature>
<evidence type="ECO:0000256" key="1">
    <source>
        <dbReference type="ARBA" id="ARBA00023172"/>
    </source>
</evidence>
<dbReference type="Proteomes" id="UP000308901">
    <property type="component" value="Unassembled WGS sequence"/>
</dbReference>
<evidence type="ECO:0000259" key="2">
    <source>
        <dbReference type="PROSITE" id="PS51898"/>
    </source>
</evidence>
<dbReference type="RefSeq" id="WP_138150722.1">
    <property type="nucleotide sequence ID" value="NZ_VANU01000001.1"/>
</dbReference>
<dbReference type="InterPro" id="IPR050090">
    <property type="entry name" value="Tyrosine_recombinase_XerCD"/>
</dbReference>
<dbReference type="PROSITE" id="PS51898">
    <property type="entry name" value="TYR_RECOMBINASE"/>
    <property type="match status" value="1"/>
</dbReference>
<keyword evidence="4" id="KW-1185">Reference proteome</keyword>
<dbReference type="Pfam" id="PF00589">
    <property type="entry name" value="Phage_integrase"/>
    <property type="match status" value="1"/>
</dbReference>
<dbReference type="PANTHER" id="PTHR30349:SF64">
    <property type="entry name" value="PROPHAGE INTEGRASE INTD-RELATED"/>
    <property type="match status" value="1"/>
</dbReference>
<gene>
    <name evidence="3" type="ORF">FDK22_00005</name>
</gene>
<sequence length="466" mass="54348">MEIEVITVNHPNIAKREISLLLVDNVIDVPSCDFLIYEARYGGRNGGLSGKSSHKMKAFQVAELYKYLDDIDLTWDKATESDIKRIRNAMLCWDSNDNPDIKYYDYNPIKNDSVNHKLNTWFKFYKYMKQIGIQNDMILSTKKIRKFEYKSMLHHLNYRASSTSEVVEVWKLKVKSSPKTIAYHALTRTEFAKLSQHLKNIDLVFELLAVFMVETGLRITAVLDAKKEDFQSFFKLISSGKELNDVVKRNYIPKGGDEFNQYELPLRVMQQINEKYLIREYNDRLYKYEQRCKRLDIQMPKESPLWILKNGKVLEKHDIWKAFETASNLMGRTTNKITPHWLRHTFATWTIMDVANAKNIPLENTGTTPSPLLILALQQKLGHANAETTFRYIVTALELMKLNLNDGAIKISLRSFLRDKNSQSLVKREALNEFGEDFIDSKFDVVKYAISRGIVIDDEITYELYE</sequence>
<proteinExistence type="predicted"/>
<keyword evidence="1" id="KW-0233">DNA recombination</keyword>
<dbReference type="EMBL" id="VANU01000001">
    <property type="protein sequence ID" value="TLP40431.1"/>
    <property type="molecule type" value="Genomic_DNA"/>
</dbReference>
<name>A0A5R8Y3J1_9BACT</name>
<dbReference type="GO" id="GO:0003677">
    <property type="term" value="F:DNA binding"/>
    <property type="evidence" value="ECO:0007669"/>
    <property type="project" value="InterPro"/>
</dbReference>
<dbReference type="GO" id="GO:0006310">
    <property type="term" value="P:DNA recombination"/>
    <property type="evidence" value="ECO:0007669"/>
    <property type="project" value="UniProtKB-KW"/>
</dbReference>
<dbReference type="GO" id="GO:0015074">
    <property type="term" value="P:DNA integration"/>
    <property type="evidence" value="ECO:0007669"/>
    <property type="project" value="InterPro"/>
</dbReference>
<dbReference type="CDD" id="cd00397">
    <property type="entry name" value="DNA_BRE_C"/>
    <property type="match status" value="1"/>
</dbReference>
<dbReference type="AlphaFoldDB" id="A0A5R8Y3J1"/>
<accession>A0A5R8Y3J1</accession>
<evidence type="ECO:0000313" key="3">
    <source>
        <dbReference type="EMBL" id="TLP40431.1"/>
    </source>
</evidence>
<comment type="caution">
    <text evidence="3">The sequence shown here is derived from an EMBL/GenBank/DDBJ whole genome shotgun (WGS) entry which is preliminary data.</text>
</comment>
<protein>
    <submittedName>
        <fullName evidence="3">Site-specific integrase</fullName>
    </submittedName>
</protein>
<dbReference type="InterPro" id="IPR013762">
    <property type="entry name" value="Integrase-like_cat_sf"/>
</dbReference>
<dbReference type="SUPFAM" id="SSF56349">
    <property type="entry name" value="DNA breaking-rejoining enzymes"/>
    <property type="match status" value="1"/>
</dbReference>
<organism evidence="3 4">
    <name type="scientific">Arcobacter arenosus</name>
    <dbReference type="NCBI Taxonomy" id="2576037"/>
    <lineage>
        <taxon>Bacteria</taxon>
        <taxon>Pseudomonadati</taxon>
        <taxon>Campylobacterota</taxon>
        <taxon>Epsilonproteobacteria</taxon>
        <taxon>Campylobacterales</taxon>
        <taxon>Arcobacteraceae</taxon>
        <taxon>Arcobacter</taxon>
    </lineage>
</organism>
<dbReference type="InterPro" id="IPR002104">
    <property type="entry name" value="Integrase_catalytic"/>
</dbReference>
<dbReference type="PANTHER" id="PTHR30349">
    <property type="entry name" value="PHAGE INTEGRASE-RELATED"/>
    <property type="match status" value="1"/>
</dbReference>
<dbReference type="InterPro" id="IPR011010">
    <property type="entry name" value="DNA_brk_join_enz"/>
</dbReference>